<gene>
    <name evidence="7" type="ORF">ACJMK2_017441</name>
</gene>
<keyword evidence="3" id="KW-0964">Secreted</keyword>
<dbReference type="Pfam" id="PF12260">
    <property type="entry name" value="PIP49_C"/>
    <property type="match status" value="1"/>
</dbReference>
<keyword evidence="8" id="KW-1185">Reference proteome</keyword>
<keyword evidence="5" id="KW-1133">Transmembrane helix</keyword>
<reference evidence="7 8" key="1">
    <citation type="submission" date="2024-11" db="EMBL/GenBank/DDBJ databases">
        <title>Chromosome-level genome assembly of the freshwater bivalve Anodonta woodiana.</title>
        <authorList>
            <person name="Chen X."/>
        </authorList>
    </citation>
    <scope>NUCLEOTIDE SEQUENCE [LARGE SCALE GENOMIC DNA]</scope>
    <source>
        <strain evidence="7">MN2024</strain>
        <tissue evidence="7">Gills</tissue>
    </source>
</reference>
<keyword evidence="5" id="KW-0472">Membrane</keyword>
<organism evidence="7 8">
    <name type="scientific">Sinanodonta woodiana</name>
    <name type="common">Chinese pond mussel</name>
    <name type="synonym">Anodonta woodiana</name>
    <dbReference type="NCBI Taxonomy" id="1069815"/>
    <lineage>
        <taxon>Eukaryota</taxon>
        <taxon>Metazoa</taxon>
        <taxon>Spiralia</taxon>
        <taxon>Lophotrochozoa</taxon>
        <taxon>Mollusca</taxon>
        <taxon>Bivalvia</taxon>
        <taxon>Autobranchia</taxon>
        <taxon>Heteroconchia</taxon>
        <taxon>Palaeoheterodonta</taxon>
        <taxon>Unionida</taxon>
        <taxon>Unionoidea</taxon>
        <taxon>Unionidae</taxon>
        <taxon>Unioninae</taxon>
        <taxon>Sinanodonta</taxon>
    </lineage>
</organism>
<dbReference type="InterPro" id="IPR022049">
    <property type="entry name" value="FAM69_kinase_dom"/>
</dbReference>
<name>A0ABD3UAD3_SINWO</name>
<keyword evidence="4" id="KW-0732">Signal</keyword>
<keyword evidence="5" id="KW-0812">Transmembrane</keyword>
<sequence length="436" mass="49806">MNTILSKLQSLPLRGKCFFAFLILLTVFIYGNIYFLIGRNDLTDEKFLETDKCPACYGESMCFALFDNQVDLTGLSKIRSLDLINIKNVHFAKHKLHDTKLVLKKLAHDDELRTIDTKLCQDVGKPPYCDLARNLHKTSIGSQIINNGLMPAYLNDSSAFMFACPSLRLIDRVLDRYKEKAKRGVTLVRDKLQLWYTSLVNCEPLMLQAFPASEGWPFPEYFGACGRFIVVSDQGRPLREYYDEPWEKRADIAFQIMKIADKFTNNKDDFALYLTDLALENLAVDPAGKVTIVDAENIIVVDKMAVKRANLPGWQELHESSFDECLDSSNNNKPGNCLSFSQEHLCTHLNSDHNYYAVCRNLLSSYANDRHTNRMGGLLHNMPNFARDDWDLENLLNKCVRPDMPQGRIQAANKLIHALDVLRGVKIKRTTKKRIP</sequence>
<feature type="transmembrane region" description="Helical" evidence="5">
    <location>
        <begin position="17"/>
        <end position="37"/>
    </location>
</feature>
<evidence type="ECO:0000313" key="7">
    <source>
        <dbReference type="EMBL" id="KAL3846452.1"/>
    </source>
</evidence>
<protein>
    <recommendedName>
        <fullName evidence="6">FAM69 protein-kinase domain-containing protein</fullName>
    </recommendedName>
</protein>
<evidence type="ECO:0000256" key="2">
    <source>
        <dbReference type="ARBA" id="ARBA00006338"/>
    </source>
</evidence>
<comment type="subcellular location">
    <subcellularLocation>
        <location evidence="1">Secreted</location>
    </subcellularLocation>
</comment>
<feature type="domain" description="FAM69 protein-kinase" evidence="6">
    <location>
        <begin position="196"/>
        <end position="402"/>
    </location>
</feature>
<evidence type="ECO:0000259" key="6">
    <source>
        <dbReference type="Pfam" id="PF12260"/>
    </source>
</evidence>
<evidence type="ECO:0000256" key="3">
    <source>
        <dbReference type="ARBA" id="ARBA00022525"/>
    </source>
</evidence>
<comment type="caution">
    <text evidence="7">The sequence shown here is derived from an EMBL/GenBank/DDBJ whole genome shotgun (WGS) entry which is preliminary data.</text>
</comment>
<proteinExistence type="inferred from homology"/>
<dbReference type="PANTHER" id="PTHR32073:SF7">
    <property type="entry name" value="GH11358P"/>
    <property type="match status" value="1"/>
</dbReference>
<evidence type="ECO:0000256" key="5">
    <source>
        <dbReference type="SAM" id="Phobius"/>
    </source>
</evidence>
<dbReference type="AlphaFoldDB" id="A0ABD3UAD3"/>
<comment type="similarity">
    <text evidence="2">Belongs to the DIPK family.</text>
</comment>
<dbReference type="EMBL" id="JBJQND010000016">
    <property type="protein sequence ID" value="KAL3846452.1"/>
    <property type="molecule type" value="Genomic_DNA"/>
</dbReference>
<dbReference type="Proteomes" id="UP001634394">
    <property type="component" value="Unassembled WGS sequence"/>
</dbReference>
<dbReference type="PANTHER" id="PTHR32073">
    <property type="entry name" value="GH11358P"/>
    <property type="match status" value="1"/>
</dbReference>
<evidence type="ECO:0000313" key="8">
    <source>
        <dbReference type="Proteomes" id="UP001634394"/>
    </source>
</evidence>
<accession>A0ABD3UAD3</accession>
<evidence type="ECO:0000256" key="4">
    <source>
        <dbReference type="ARBA" id="ARBA00022729"/>
    </source>
</evidence>
<dbReference type="GO" id="GO:0005576">
    <property type="term" value="C:extracellular region"/>
    <property type="evidence" value="ECO:0007669"/>
    <property type="project" value="UniProtKB-SubCell"/>
</dbReference>
<dbReference type="InterPro" id="IPR020519">
    <property type="entry name" value="DIPK2A/B"/>
</dbReference>
<evidence type="ECO:0000256" key="1">
    <source>
        <dbReference type="ARBA" id="ARBA00004613"/>
    </source>
</evidence>